<name>A0ABN7T5I7_OIKDI</name>
<feature type="region of interest" description="Disordered" evidence="1">
    <location>
        <begin position="638"/>
        <end position="665"/>
    </location>
</feature>
<feature type="transmembrane region" description="Helical" evidence="2">
    <location>
        <begin position="1124"/>
        <end position="1148"/>
    </location>
</feature>
<dbReference type="Proteomes" id="UP001158576">
    <property type="component" value="Chromosome 2"/>
</dbReference>
<gene>
    <name evidence="3" type="ORF">OKIOD_LOCUS14465</name>
</gene>
<keyword evidence="4" id="KW-1185">Reference proteome</keyword>
<keyword evidence="2" id="KW-0812">Transmembrane</keyword>
<evidence type="ECO:0000313" key="3">
    <source>
        <dbReference type="EMBL" id="CAG5111384.1"/>
    </source>
</evidence>
<reference evidence="3 4" key="1">
    <citation type="submission" date="2021-04" db="EMBL/GenBank/DDBJ databases">
        <authorList>
            <person name="Bliznina A."/>
        </authorList>
    </citation>
    <scope>NUCLEOTIDE SEQUENCE [LARGE SCALE GENOMIC DNA]</scope>
</reference>
<evidence type="ECO:0000256" key="1">
    <source>
        <dbReference type="SAM" id="MobiDB-lite"/>
    </source>
</evidence>
<evidence type="ECO:0000313" key="4">
    <source>
        <dbReference type="Proteomes" id="UP001158576"/>
    </source>
</evidence>
<proteinExistence type="predicted"/>
<sequence>MPEPLRASFYDFKGLRHLVQKRVEELRAGEEDDQLKRSNELIAQYDNHNHDLPPFNKINSPQWWRNLPVEVRKELIHERCPPEKIEKWGIGSINARIIDLLVKYDVTIRDDGEIEHQKQIVVIHNTTPTWWRNLQSDVKIRILNKGHGWHDLYPNEVKAVRAASQLLHLPHRLNEWLDAAPQEHALTLVKFNILNDLQKQSDFQTVVDHRKDRTGGQRTGDDGEAKNTLHILDQSGNTQGKTPITIWAPNKSDEKFEEYEFTTEQFARNLQSDQILLKDQSKGPKIMIDISANVDELEIDNALVDEEMIAIEEEITDLLAKPMPRLLGFAVAELVGGHEIPRYEKYDELLANPTFTKWFVKYITESHKDKFRDALVNCNYSDYVILLSSVRDEEDGENLIRTFFEIVNDSILWPQFGLALTEAMSARGDVSQQLIKASLEPDARRMLSAIISVNKEFELRFGAPENPEAFANNPKYAEFFLELIESDSLIFIDILKTMASRGTNRGLFKDLIAFLDDTNFNENLFIAACKNEEGANCLRNFVNLTSKKSPWNEILTDLQLLRSEGGRGLHQSFNYEADTASVFAQSSITILHRGLDKDIEKVAKRIVDTAESLTDVFGSISNFRASLENLQKIASKPTKRKAPKVSAGINPLGGTHDDSESEEYENVGVNTLSGVTTVRDMMEEVEKVILPKPATSNFSLMSNNSLCEDLLKPSAFSPRKKKSIFTLTEDSERLASHINPKIFSTLAFFKTACAALSQNFEDHLAVDYAAIRTVGKDAAKLFLSSGEDDVLDNIMNLRNLFQSLDQIRESFLGLDPSIEGEKSYVPKELGGFTAIDLQSAEVFNVFELIADSLEEIYEAVSKGDLVGKWWFRVFNRLDLNDCTHADIVRELIFGSCLERYRNCPSNQLIIRELKIRFERTLKLLDTVGVELRKFSRAAAKVEEELRRDFVTGNTVTIQTETSAVTSRPEIHQLKSLIEQATQGTDTSSGPSLMSFQDRINDLQNRVMQNLCGAAKLMMLEDQPVSFEETDSYMDDSPFKRAPFPRSRSGFADLAAEVADKYSKKTSKKYKLRPKARNLIKEHQTSFPAVVNHAIDFVLFLVTCGAMFLIFALESANNEDQEKKIISCIFALATILLCEIVKVFVLAALSGKSTALLGRVQLEIFY</sequence>
<accession>A0ABN7T5I7</accession>
<evidence type="ECO:0000256" key="2">
    <source>
        <dbReference type="SAM" id="Phobius"/>
    </source>
</evidence>
<organism evidence="3 4">
    <name type="scientific">Oikopleura dioica</name>
    <name type="common">Tunicate</name>
    <dbReference type="NCBI Taxonomy" id="34765"/>
    <lineage>
        <taxon>Eukaryota</taxon>
        <taxon>Metazoa</taxon>
        <taxon>Chordata</taxon>
        <taxon>Tunicata</taxon>
        <taxon>Appendicularia</taxon>
        <taxon>Copelata</taxon>
        <taxon>Oikopleuridae</taxon>
        <taxon>Oikopleura</taxon>
    </lineage>
</organism>
<feature type="transmembrane region" description="Helical" evidence="2">
    <location>
        <begin position="1093"/>
        <end position="1112"/>
    </location>
</feature>
<keyword evidence="2" id="KW-1133">Transmembrane helix</keyword>
<keyword evidence="2" id="KW-0472">Membrane</keyword>
<protein>
    <submittedName>
        <fullName evidence="3">Oidioi.mRNA.OKI2018_I69.chr2.g5700.t1.cds</fullName>
    </submittedName>
</protein>
<dbReference type="EMBL" id="OU015567">
    <property type="protein sequence ID" value="CAG5111384.1"/>
    <property type="molecule type" value="Genomic_DNA"/>
</dbReference>